<dbReference type="EMBL" id="JNBS01000234">
    <property type="protein sequence ID" value="OQS07511.1"/>
    <property type="molecule type" value="Genomic_DNA"/>
</dbReference>
<dbReference type="Pfam" id="PF10453">
    <property type="entry name" value="NUFIP1"/>
    <property type="match status" value="1"/>
</dbReference>
<feature type="region of interest" description="Disordered" evidence="5">
    <location>
        <begin position="783"/>
        <end position="823"/>
    </location>
</feature>
<feature type="domain" description="C3H1-type" evidence="6">
    <location>
        <begin position="849"/>
        <end position="877"/>
    </location>
</feature>
<evidence type="ECO:0000256" key="5">
    <source>
        <dbReference type="SAM" id="MobiDB-lite"/>
    </source>
</evidence>
<proteinExistence type="predicted"/>
<evidence type="ECO:0000256" key="1">
    <source>
        <dbReference type="ARBA" id="ARBA00022723"/>
    </source>
</evidence>
<dbReference type="PANTHER" id="PTHR24274">
    <property type="entry name" value="CILIA- AND FLAGELLA-ASSOCIATED PROTEIN 161"/>
    <property type="match status" value="1"/>
</dbReference>
<dbReference type="PANTHER" id="PTHR24274:SF1">
    <property type="entry name" value="CILIA- AND FLAGELLA-ASSOCIATED PROTEIN 161"/>
    <property type="match status" value="1"/>
</dbReference>
<dbReference type="Gene3D" id="4.10.1000.10">
    <property type="entry name" value="Zinc finger, CCCH-type"/>
    <property type="match status" value="1"/>
</dbReference>
<feature type="compositionally biased region" description="Low complexity" evidence="5">
    <location>
        <begin position="875"/>
        <end position="891"/>
    </location>
</feature>
<accession>A0A1W0ABE8</accession>
<dbReference type="SUPFAM" id="SSF47473">
    <property type="entry name" value="EF-hand"/>
    <property type="match status" value="1"/>
</dbReference>
<reference evidence="8 9" key="1">
    <citation type="journal article" date="2014" name="Genome Biol. Evol.">
        <title>The secreted proteins of Achlya hypogyna and Thraustotheca clavata identify the ancestral oomycete secretome and reveal gene acquisitions by horizontal gene transfer.</title>
        <authorList>
            <person name="Misner I."/>
            <person name="Blouin N."/>
            <person name="Leonard G."/>
            <person name="Richards T.A."/>
            <person name="Lane C.E."/>
        </authorList>
    </citation>
    <scope>NUCLEOTIDE SEQUENCE [LARGE SCALE GENOMIC DNA]</scope>
    <source>
        <strain evidence="8 9">ATCC 34112</strain>
    </source>
</reference>
<dbReference type="Gene3D" id="1.10.238.10">
    <property type="entry name" value="EF-hand"/>
    <property type="match status" value="1"/>
</dbReference>
<dbReference type="STRING" id="74557.A0A1W0ABE8"/>
<dbReference type="InterPro" id="IPR013087">
    <property type="entry name" value="Znf_C2H2_type"/>
</dbReference>
<evidence type="ECO:0000256" key="4">
    <source>
        <dbReference type="PROSITE-ProRule" id="PRU00723"/>
    </source>
</evidence>
<dbReference type="GO" id="GO:0031514">
    <property type="term" value="C:motile cilium"/>
    <property type="evidence" value="ECO:0007669"/>
    <property type="project" value="TreeGrafter"/>
</dbReference>
<dbReference type="PROSITE" id="PS50157">
    <property type="entry name" value="ZINC_FINGER_C2H2_2"/>
    <property type="match status" value="1"/>
</dbReference>
<dbReference type="InterPro" id="IPR000571">
    <property type="entry name" value="Znf_CCCH"/>
</dbReference>
<feature type="region of interest" description="Disordered" evidence="5">
    <location>
        <begin position="874"/>
        <end position="893"/>
    </location>
</feature>
<name>A0A1W0ABE8_9STRA</name>
<dbReference type="Gene3D" id="4.10.60.10">
    <property type="entry name" value="Zinc finger, CCHC-type"/>
    <property type="match status" value="1"/>
</dbReference>
<sequence>MQFTPQQLVGAGRYSATTRIGNWNEDLMLEEARMKDYRLQKQKGGLGTAHRQKMEQANVRVPQSFYEDGFLLFNSYIVLEHMQTGGCLSCDVWEETFSGSGEFIVSVGKIPNVPTARSTFCIVSPTGQTGLVRYGDPFRLMANEALRVDGNTLLPMLFLKSNLKNERSMSPISSNQNVTLSVACDNSTLWVATRADVGGAEKLLATSTPISTDDGIGIMHKMTGQLLFADAKNAFVTDFGNETEVCCLTVKGHGKCFNLAHEAKGARTSDMHARSTLSQNAWRLNLATTPDNSVDNRRLPAPSTTESVACLLVHALAMQNIFGLRQLVQSLQVVDSSSGTGLMDREDLKWAIKACESESSISLRDDQFEVLLNAFDDGKKGFIRISRFVDLLRGPLSDTRKNMINQTYDAVSASIGNLLTLEALSRAYDSGCESAFKQTRSVDFMKLWSTQDLRGTISRNEFLDVYKDISRTDRMNPRGDGGYGYAGYNQQPVRPVHGNHAPQYQHNSAQAPPYYPPPPHVQPMHPMQHFDGHNPQMGYHDYMRGPPRGMHHPQQPPLPNTQMMYQTPLPPHQHHGPPGMFQPPLPPQNSRYLPPRPGFPQHPPRMYPGVAFAGQAAIPPANYVCRKCNTAGHWIQDCQQKGGYTQGNRNTSKAANTTENVQPAMQFHCEPCDKHFPYKSQYDAHLNTHESCWEPNCDFSACKRVVTSHHQTVHGQFAGSGLKEIDVEGQKFTVLVGNSPEDIAKWREERRKKWPSTSVVKRKMEENEERIRAGDVVEPALKRVKTTDENSTQVDPKESHGQVENDVATNASQVKNSPDKRTNKKSTKFCVKYIRNECKLGDECHFNHNISHVNCKSFSTKGTCRRGDNCKFMHSSGSKKAPKAPTKSATTQVKEHKNSLLGKLLEKDIIREQRLVLQAFRFIVEKNFFDQPSN</sequence>
<evidence type="ECO:0000313" key="9">
    <source>
        <dbReference type="Proteomes" id="UP000243217"/>
    </source>
</evidence>
<dbReference type="InterPro" id="IPR055325">
    <property type="entry name" value="CF161"/>
</dbReference>
<dbReference type="Pfam" id="PF00642">
    <property type="entry name" value="zf-CCCH"/>
    <property type="match status" value="1"/>
</dbReference>
<dbReference type="AlphaFoldDB" id="A0A1W0ABE8"/>
<dbReference type="SUPFAM" id="SSF90229">
    <property type="entry name" value="CCCH zinc finger"/>
    <property type="match status" value="1"/>
</dbReference>
<dbReference type="InterPro" id="IPR025829">
    <property type="entry name" value="Zn_knuckle_CX2CX3GHX4C"/>
</dbReference>
<dbReference type="SMART" id="SM00356">
    <property type="entry name" value="ZnF_C3H1"/>
    <property type="match status" value="2"/>
</dbReference>
<evidence type="ECO:0000259" key="6">
    <source>
        <dbReference type="PROSITE" id="PS50103"/>
    </source>
</evidence>
<feature type="compositionally biased region" description="Polar residues" evidence="5">
    <location>
        <begin position="807"/>
        <end position="816"/>
    </location>
</feature>
<keyword evidence="3 4" id="KW-0862">Zinc</keyword>
<evidence type="ECO:0000313" key="8">
    <source>
        <dbReference type="EMBL" id="OQS07511.1"/>
    </source>
</evidence>
<comment type="caution">
    <text evidence="8">The sequence shown here is derived from an EMBL/GenBank/DDBJ whole genome shotgun (WGS) entry which is preliminary data.</text>
</comment>
<dbReference type="InterPro" id="IPR036875">
    <property type="entry name" value="Znf_CCHC_sf"/>
</dbReference>
<dbReference type="GO" id="GO:0060271">
    <property type="term" value="P:cilium assembly"/>
    <property type="evidence" value="ECO:0007669"/>
    <property type="project" value="TreeGrafter"/>
</dbReference>
<dbReference type="SUPFAM" id="SSF57756">
    <property type="entry name" value="Retrovirus zinc finger-like domains"/>
    <property type="match status" value="1"/>
</dbReference>
<dbReference type="GO" id="GO:0008270">
    <property type="term" value="F:zinc ion binding"/>
    <property type="evidence" value="ECO:0007669"/>
    <property type="project" value="UniProtKB-KW"/>
</dbReference>
<dbReference type="Pfam" id="PF13696">
    <property type="entry name" value="zf-CCHC_2"/>
    <property type="match status" value="1"/>
</dbReference>
<protein>
    <submittedName>
        <fullName evidence="8">Uncharacterized protein</fullName>
    </submittedName>
</protein>
<evidence type="ECO:0000256" key="2">
    <source>
        <dbReference type="ARBA" id="ARBA00022771"/>
    </source>
</evidence>
<dbReference type="PROSITE" id="PS50103">
    <property type="entry name" value="ZF_C3H1"/>
    <property type="match status" value="2"/>
</dbReference>
<feature type="zinc finger region" description="C3H1-type" evidence="4">
    <location>
        <begin position="824"/>
        <end position="848"/>
    </location>
</feature>
<feature type="domain" description="C2H2-type" evidence="7">
    <location>
        <begin position="667"/>
        <end position="689"/>
    </location>
</feature>
<dbReference type="OrthoDB" id="444540at2759"/>
<dbReference type="InterPro" id="IPR036855">
    <property type="entry name" value="Znf_CCCH_sf"/>
</dbReference>
<keyword evidence="2 4" id="KW-0863">Zinc-finger</keyword>
<dbReference type="GO" id="GO:0003676">
    <property type="term" value="F:nucleic acid binding"/>
    <property type="evidence" value="ECO:0007669"/>
    <property type="project" value="InterPro"/>
</dbReference>
<dbReference type="InterPro" id="IPR011992">
    <property type="entry name" value="EF-hand-dom_pair"/>
</dbReference>
<evidence type="ECO:0000259" key="7">
    <source>
        <dbReference type="PROSITE" id="PS50157"/>
    </source>
</evidence>
<organism evidence="8 9">
    <name type="scientific">Thraustotheca clavata</name>
    <dbReference type="NCBI Taxonomy" id="74557"/>
    <lineage>
        <taxon>Eukaryota</taxon>
        <taxon>Sar</taxon>
        <taxon>Stramenopiles</taxon>
        <taxon>Oomycota</taxon>
        <taxon>Saprolegniomycetes</taxon>
        <taxon>Saprolegniales</taxon>
        <taxon>Achlyaceae</taxon>
        <taxon>Thraustotheca</taxon>
    </lineage>
</organism>
<dbReference type="InterPro" id="IPR019496">
    <property type="entry name" value="NUFIP1_cons_dom"/>
</dbReference>
<keyword evidence="1 4" id="KW-0479">Metal-binding</keyword>
<dbReference type="Proteomes" id="UP000243217">
    <property type="component" value="Unassembled WGS sequence"/>
</dbReference>
<feature type="zinc finger region" description="C3H1-type" evidence="4">
    <location>
        <begin position="849"/>
        <end position="877"/>
    </location>
</feature>
<gene>
    <name evidence="8" type="ORF">THRCLA_00482</name>
</gene>
<keyword evidence="9" id="KW-1185">Reference proteome</keyword>
<dbReference type="PROSITE" id="PS00028">
    <property type="entry name" value="ZINC_FINGER_C2H2_1"/>
    <property type="match status" value="1"/>
</dbReference>
<evidence type="ECO:0000256" key="3">
    <source>
        <dbReference type="ARBA" id="ARBA00022833"/>
    </source>
</evidence>
<feature type="domain" description="C3H1-type" evidence="6">
    <location>
        <begin position="824"/>
        <end position="848"/>
    </location>
</feature>